<dbReference type="InterPro" id="IPR003016">
    <property type="entry name" value="2-oxoA_DH_lipoyl-BS"/>
</dbReference>
<dbReference type="GO" id="GO:0016746">
    <property type="term" value="F:acyltransferase activity"/>
    <property type="evidence" value="ECO:0007669"/>
    <property type="project" value="UniProtKB-KW"/>
</dbReference>
<dbReference type="GO" id="GO:0006086">
    <property type="term" value="P:pyruvate decarboxylation to acetyl-CoA"/>
    <property type="evidence" value="ECO:0007669"/>
    <property type="project" value="InterPro"/>
</dbReference>
<evidence type="ECO:0000259" key="6">
    <source>
        <dbReference type="PROSITE" id="PS50968"/>
    </source>
</evidence>
<dbReference type="Pfam" id="PF00198">
    <property type="entry name" value="2-oxoacid_dh"/>
    <property type="match status" value="1"/>
</dbReference>
<comment type="cofactor">
    <cofactor evidence="4">
        <name>(R)-lipoate</name>
        <dbReference type="ChEBI" id="CHEBI:83088"/>
    </cofactor>
</comment>
<dbReference type="InterPro" id="IPR036625">
    <property type="entry name" value="E3-bd_dom_sf"/>
</dbReference>
<keyword evidence="4" id="KW-0808">Transferase</keyword>
<evidence type="ECO:0000256" key="4">
    <source>
        <dbReference type="RuleBase" id="RU003423"/>
    </source>
</evidence>
<dbReference type="Proteomes" id="UP001378592">
    <property type="component" value="Unassembled WGS sequence"/>
</dbReference>
<dbReference type="PROSITE" id="PS51826">
    <property type="entry name" value="PSBD"/>
    <property type="match status" value="1"/>
</dbReference>
<comment type="caution">
    <text evidence="8">The sequence shown here is derived from an EMBL/GenBank/DDBJ whole genome shotgun (WGS) entry which is preliminary data.</text>
</comment>
<proteinExistence type="inferred from homology"/>
<evidence type="ECO:0000256" key="5">
    <source>
        <dbReference type="SAM" id="MobiDB-lite"/>
    </source>
</evidence>
<dbReference type="GO" id="GO:0005739">
    <property type="term" value="C:mitochondrion"/>
    <property type="evidence" value="ECO:0007669"/>
    <property type="project" value="TreeGrafter"/>
</dbReference>
<feature type="region of interest" description="Disordered" evidence="5">
    <location>
        <begin position="140"/>
        <end position="179"/>
    </location>
</feature>
<dbReference type="InterPro" id="IPR045257">
    <property type="entry name" value="E2/Pdx1"/>
</dbReference>
<dbReference type="CDD" id="cd06849">
    <property type="entry name" value="lipoyl_domain"/>
    <property type="match status" value="1"/>
</dbReference>
<gene>
    <name evidence="8" type="ORF">R5R35_007278</name>
</gene>
<evidence type="ECO:0000256" key="1">
    <source>
        <dbReference type="ARBA" id="ARBA00007317"/>
    </source>
</evidence>
<dbReference type="SUPFAM" id="SSF51230">
    <property type="entry name" value="Single hybrid motif"/>
    <property type="match status" value="1"/>
</dbReference>
<dbReference type="InterPro" id="IPR001078">
    <property type="entry name" value="2-oxoacid_DH_actylTfrase"/>
</dbReference>
<keyword evidence="2 4" id="KW-0450">Lipoyl</keyword>
<dbReference type="AlphaFoldDB" id="A0AAN9ZBU6"/>
<evidence type="ECO:0000256" key="3">
    <source>
        <dbReference type="ARBA" id="ARBA00022946"/>
    </source>
</evidence>
<dbReference type="InterPro" id="IPR011053">
    <property type="entry name" value="Single_hybrid_motif"/>
</dbReference>
<dbReference type="Gene3D" id="3.30.559.10">
    <property type="entry name" value="Chloramphenicol acetyltransferase-like domain"/>
    <property type="match status" value="1"/>
</dbReference>
<evidence type="ECO:0000313" key="8">
    <source>
        <dbReference type="EMBL" id="KAK7871081.1"/>
    </source>
</evidence>
<dbReference type="EMBL" id="JAZDUA010000046">
    <property type="protein sequence ID" value="KAK7871081.1"/>
    <property type="molecule type" value="Genomic_DNA"/>
</dbReference>
<accession>A0AAN9ZBU6</accession>
<dbReference type="GO" id="GO:0045254">
    <property type="term" value="C:pyruvate dehydrogenase complex"/>
    <property type="evidence" value="ECO:0007669"/>
    <property type="project" value="InterPro"/>
</dbReference>
<evidence type="ECO:0000313" key="9">
    <source>
        <dbReference type="Proteomes" id="UP001378592"/>
    </source>
</evidence>
<name>A0AAN9ZBU6_9ORTH</name>
<keyword evidence="3" id="KW-0809">Transit peptide</keyword>
<protein>
    <recommendedName>
        <fullName evidence="4">Dihydrolipoamide acetyltransferase component of pyruvate dehydrogenase complex</fullName>
        <ecNumber evidence="4">2.3.1.-</ecNumber>
    </recommendedName>
</protein>
<dbReference type="SUPFAM" id="SSF52777">
    <property type="entry name" value="CoA-dependent acyltransferases"/>
    <property type="match status" value="1"/>
</dbReference>
<dbReference type="EC" id="2.3.1.-" evidence="4"/>
<comment type="similarity">
    <text evidence="1 4">Belongs to the 2-oxoacid dehydrogenase family.</text>
</comment>
<dbReference type="Gene3D" id="2.40.50.100">
    <property type="match status" value="1"/>
</dbReference>
<dbReference type="PANTHER" id="PTHR23151:SF90">
    <property type="entry name" value="DIHYDROLIPOYLLYSINE-RESIDUE ACETYLTRANSFERASE COMPONENT OF PYRUVATE DEHYDROGENASE COMPLEX, MITOCHONDRIAL-RELATED"/>
    <property type="match status" value="1"/>
</dbReference>
<dbReference type="Gene3D" id="4.10.320.10">
    <property type="entry name" value="E3-binding domain"/>
    <property type="match status" value="1"/>
</dbReference>
<feature type="domain" description="Peripheral subunit-binding (PSBD)" evidence="7">
    <location>
        <begin position="189"/>
        <end position="226"/>
    </location>
</feature>
<feature type="compositionally biased region" description="Low complexity" evidence="5">
    <location>
        <begin position="140"/>
        <end position="172"/>
    </location>
</feature>
<reference evidence="8 9" key="1">
    <citation type="submission" date="2024-03" db="EMBL/GenBank/DDBJ databases">
        <title>The genome assembly and annotation of the cricket Gryllus longicercus Weissman &amp; Gray.</title>
        <authorList>
            <person name="Szrajer S."/>
            <person name="Gray D."/>
            <person name="Ylla G."/>
        </authorList>
    </citation>
    <scope>NUCLEOTIDE SEQUENCE [LARGE SCALE GENOMIC DNA]</scope>
    <source>
        <strain evidence="8">DAG 2021-001</strain>
        <tissue evidence="8">Whole body minus gut</tissue>
    </source>
</reference>
<dbReference type="PROSITE" id="PS50968">
    <property type="entry name" value="BIOTINYL_LIPOYL"/>
    <property type="match status" value="1"/>
</dbReference>
<organism evidence="8 9">
    <name type="scientific">Gryllus longicercus</name>
    <dbReference type="NCBI Taxonomy" id="2509291"/>
    <lineage>
        <taxon>Eukaryota</taxon>
        <taxon>Metazoa</taxon>
        <taxon>Ecdysozoa</taxon>
        <taxon>Arthropoda</taxon>
        <taxon>Hexapoda</taxon>
        <taxon>Insecta</taxon>
        <taxon>Pterygota</taxon>
        <taxon>Neoptera</taxon>
        <taxon>Polyneoptera</taxon>
        <taxon>Orthoptera</taxon>
        <taxon>Ensifera</taxon>
        <taxon>Gryllidea</taxon>
        <taxon>Grylloidea</taxon>
        <taxon>Gryllidae</taxon>
        <taxon>Gryllinae</taxon>
        <taxon>Gryllus</taxon>
    </lineage>
</organism>
<keyword evidence="9" id="KW-1185">Reference proteome</keyword>
<dbReference type="InterPro" id="IPR023213">
    <property type="entry name" value="CAT-like_dom_sf"/>
</dbReference>
<dbReference type="InterPro" id="IPR000089">
    <property type="entry name" value="Biotin_lipoyl"/>
</dbReference>
<sequence>MAGVMRVRIGCITRKLVQFSLNNSNVRDKGISPFHRSAFLGVIGTEVKMPSLSPTMNEGTIVKWLKKEGEAIAPGDVICDIQTDKAVVSFEVEEEGILAKILVPENTPDVKIGTLIALMVNPNEDWKSVEVSPDAVSAAASAPKSSGSVGSSSGTPPGTSSGGSSRSSDSGPQPVVTPGASFRTATLMSYGPAVRNLLERYGLKANVITPTGFRSKLLKDDVLKYIKSNKLSEKPLKTVPPPKKAASVSATIPATAKPRQQVLPPKAPGKPSAFVDIQVSGMRRTIAKRLSESKTNIPHSYSTIASDISKIMQYRKKLKEEGIGVSVNDFIVKAASSALQQFPEVNALFTQGQPVLMRNIDISIAVATDAGLITPIVFDVPSKGLVEISSTVRDLAIRARQGKLKPQEFQGGTFTISNLGMFGIKEFSAIINPPQCAILAVGSGQESLNEALKKTSIMRATLSYDRRAFDEGVAAEFMKAVQSMLEDPSMMVVGGSKDLRLKLEA</sequence>
<feature type="domain" description="Lipoyl-binding" evidence="6">
    <location>
        <begin position="44"/>
        <end position="120"/>
    </location>
</feature>
<keyword evidence="4" id="KW-0012">Acyltransferase</keyword>
<dbReference type="SUPFAM" id="SSF47005">
    <property type="entry name" value="Peripheral subunit-binding domain of 2-oxo acid dehydrogenase complex"/>
    <property type="match status" value="1"/>
</dbReference>
<dbReference type="InterPro" id="IPR004167">
    <property type="entry name" value="PSBD"/>
</dbReference>
<dbReference type="Pfam" id="PF00364">
    <property type="entry name" value="Biotin_lipoyl"/>
    <property type="match status" value="1"/>
</dbReference>
<dbReference type="PANTHER" id="PTHR23151">
    <property type="entry name" value="DIHYDROLIPOAMIDE ACETYL/SUCCINYL-TRANSFERASE-RELATED"/>
    <property type="match status" value="1"/>
</dbReference>
<evidence type="ECO:0000256" key="2">
    <source>
        <dbReference type="ARBA" id="ARBA00022823"/>
    </source>
</evidence>
<evidence type="ECO:0000259" key="7">
    <source>
        <dbReference type="PROSITE" id="PS51826"/>
    </source>
</evidence>
<dbReference type="FunFam" id="2.40.50.100:FF:000010">
    <property type="entry name" value="Acetyltransferase component of pyruvate dehydrogenase complex"/>
    <property type="match status" value="1"/>
</dbReference>
<dbReference type="PROSITE" id="PS00189">
    <property type="entry name" value="LIPOYL"/>
    <property type="match status" value="1"/>
</dbReference>